<accession>A0A6J4NGH6</accession>
<dbReference type="PANTHER" id="PTHR10545:SF29">
    <property type="entry name" value="GH14572P-RELATED"/>
    <property type="match status" value="1"/>
</dbReference>
<dbReference type="Gene3D" id="3.40.630.30">
    <property type="match status" value="1"/>
</dbReference>
<dbReference type="PROSITE" id="PS51186">
    <property type="entry name" value="GNAT"/>
    <property type="match status" value="1"/>
</dbReference>
<gene>
    <name evidence="5" type="ORF">AVDCRST_MAG74-562</name>
</gene>
<evidence type="ECO:0000256" key="3">
    <source>
        <dbReference type="ARBA" id="ARBA00023315"/>
    </source>
</evidence>
<organism evidence="5">
    <name type="scientific">uncultured Pyrinomonadaceae bacterium</name>
    <dbReference type="NCBI Taxonomy" id="2283094"/>
    <lineage>
        <taxon>Bacteria</taxon>
        <taxon>Pseudomonadati</taxon>
        <taxon>Acidobacteriota</taxon>
        <taxon>Blastocatellia</taxon>
        <taxon>Blastocatellales</taxon>
        <taxon>Pyrinomonadaceae</taxon>
        <taxon>environmental samples</taxon>
    </lineage>
</organism>
<dbReference type="FunFam" id="3.40.630.30:FF:000064">
    <property type="entry name" value="GNAT family acetyltransferase"/>
    <property type="match status" value="1"/>
</dbReference>
<keyword evidence="3" id="KW-0012">Acyltransferase</keyword>
<keyword evidence="2" id="KW-0808">Transferase</keyword>
<dbReference type="Pfam" id="PF00583">
    <property type="entry name" value="Acetyltransf_1"/>
    <property type="match status" value="1"/>
</dbReference>
<proteinExistence type="inferred from homology"/>
<protein>
    <recommendedName>
        <fullName evidence="4">N-acetyltransferase domain-containing protein</fullName>
    </recommendedName>
</protein>
<evidence type="ECO:0000256" key="2">
    <source>
        <dbReference type="ARBA" id="ARBA00022679"/>
    </source>
</evidence>
<dbReference type="SUPFAM" id="SSF55729">
    <property type="entry name" value="Acyl-CoA N-acyltransferases (Nat)"/>
    <property type="match status" value="1"/>
</dbReference>
<dbReference type="GO" id="GO:0008080">
    <property type="term" value="F:N-acetyltransferase activity"/>
    <property type="evidence" value="ECO:0007669"/>
    <property type="project" value="TreeGrafter"/>
</dbReference>
<reference evidence="5" key="1">
    <citation type="submission" date="2020-02" db="EMBL/GenBank/DDBJ databases">
        <authorList>
            <person name="Meier V. D."/>
        </authorList>
    </citation>
    <scope>NUCLEOTIDE SEQUENCE</scope>
    <source>
        <strain evidence="5">AVDCRST_MAG74</strain>
    </source>
</reference>
<dbReference type="InterPro" id="IPR000182">
    <property type="entry name" value="GNAT_dom"/>
</dbReference>
<comment type="similarity">
    <text evidence="1">Belongs to the acetyltransferase family.</text>
</comment>
<name>A0A6J4NGH6_9BACT</name>
<evidence type="ECO:0000259" key="4">
    <source>
        <dbReference type="PROSITE" id="PS51186"/>
    </source>
</evidence>
<evidence type="ECO:0000313" key="5">
    <source>
        <dbReference type="EMBL" id="CAA9383902.1"/>
    </source>
</evidence>
<sequence length="160" mass="18550">MTYQLTVREAKSADVPAIALLIREFAEFEKLAEWCEVTETDLREAIFGKRRFVQALVAMDGVRYVGYALYFPVFKSFRGERSIFLEDLYVTPDLRGNGLGFVMLREVAKYAKEQGFTRLDWQALKWNEAAINFYKNLGAETDDENFDFRLRGAAFQKLSE</sequence>
<dbReference type="CDD" id="cd04301">
    <property type="entry name" value="NAT_SF"/>
    <property type="match status" value="1"/>
</dbReference>
<dbReference type="EMBL" id="CADCUR010000043">
    <property type="protein sequence ID" value="CAA9383902.1"/>
    <property type="molecule type" value="Genomic_DNA"/>
</dbReference>
<evidence type="ECO:0000256" key="1">
    <source>
        <dbReference type="ARBA" id="ARBA00008694"/>
    </source>
</evidence>
<dbReference type="InterPro" id="IPR051016">
    <property type="entry name" value="Diverse_Substrate_AcTransf"/>
</dbReference>
<dbReference type="InterPro" id="IPR016181">
    <property type="entry name" value="Acyl_CoA_acyltransferase"/>
</dbReference>
<dbReference type="AlphaFoldDB" id="A0A6J4NGH6"/>
<feature type="domain" description="N-acetyltransferase" evidence="4">
    <location>
        <begin position="5"/>
        <end position="160"/>
    </location>
</feature>
<dbReference type="PANTHER" id="PTHR10545">
    <property type="entry name" value="DIAMINE N-ACETYLTRANSFERASE"/>
    <property type="match status" value="1"/>
</dbReference>